<dbReference type="Gene3D" id="3.30.70.1150">
    <property type="entry name" value="ACT-like. Chain A, domain 2"/>
    <property type="match status" value="1"/>
</dbReference>
<dbReference type="PANTHER" id="PTHR30239">
    <property type="entry name" value="ACETOLACTATE SYNTHASE SMALL SUBUNIT"/>
    <property type="match status" value="1"/>
</dbReference>
<dbReference type="InterPro" id="IPR002912">
    <property type="entry name" value="ACT_dom"/>
</dbReference>
<keyword evidence="5 8" id="KW-0028">Amino-acid biosynthesis</keyword>
<dbReference type="Gene3D" id="3.30.70.260">
    <property type="match status" value="1"/>
</dbReference>
<dbReference type="GO" id="GO:1990610">
    <property type="term" value="F:acetolactate synthase regulator activity"/>
    <property type="evidence" value="ECO:0007669"/>
    <property type="project" value="UniProtKB-UniRule"/>
</dbReference>
<dbReference type="InterPro" id="IPR027271">
    <property type="entry name" value="Acetolactate_synth/TF_NikR_C"/>
</dbReference>
<dbReference type="GO" id="GO:0009097">
    <property type="term" value="P:isoleucine biosynthetic process"/>
    <property type="evidence" value="ECO:0007669"/>
    <property type="project" value="UniProtKB-UniRule"/>
</dbReference>
<evidence type="ECO:0000313" key="11">
    <source>
        <dbReference type="Proteomes" id="UP000782880"/>
    </source>
</evidence>
<keyword evidence="8 10" id="KW-0808">Transferase</keyword>
<dbReference type="Pfam" id="PF10369">
    <property type="entry name" value="ALS_ss_C"/>
    <property type="match status" value="1"/>
</dbReference>
<evidence type="ECO:0000256" key="6">
    <source>
        <dbReference type="ARBA" id="ARBA00023304"/>
    </source>
</evidence>
<evidence type="ECO:0000256" key="3">
    <source>
        <dbReference type="ARBA" id="ARBA00006341"/>
    </source>
</evidence>
<dbReference type="EC" id="2.2.1.6" evidence="8"/>
<dbReference type="InterPro" id="IPR045865">
    <property type="entry name" value="ACT-like_dom_sf"/>
</dbReference>
<dbReference type="Pfam" id="PF22629">
    <property type="entry name" value="ACT_AHAS_ss"/>
    <property type="match status" value="1"/>
</dbReference>
<dbReference type="Proteomes" id="UP000782880">
    <property type="component" value="Unassembled WGS sequence"/>
</dbReference>
<evidence type="ECO:0000256" key="7">
    <source>
        <dbReference type="ARBA" id="ARBA00048670"/>
    </source>
</evidence>
<reference evidence="10" key="2">
    <citation type="submission" date="2021-09" db="EMBL/GenBank/DDBJ databases">
        <authorList>
            <person name="Gilroy R."/>
        </authorList>
    </citation>
    <scope>NUCLEOTIDE SEQUENCE</scope>
    <source>
        <strain evidence="10">ChiBcec21-2208</strain>
    </source>
</reference>
<gene>
    <name evidence="10" type="primary">ilvN</name>
    <name evidence="10" type="ORF">K8V20_03110</name>
</gene>
<sequence length="194" mass="21695">MESMQQNTNKRHVISLLVDNQNGVLARVASLFCRRGFNIDSLTVSATNDPKISRITVTLNGDEQALSQLVLQTERLEVTRQIFELDLDKSLQRELLLLKVACTSQNRAELREIASVYKAKIIDLSPDSMVFELTGKPDKIDAFLTMFDGYEILELCRTGVTALERGGKHQHMQKPVQEVGEAQLPLPGTHCSQA</sequence>
<comment type="subunit">
    <text evidence="4 8">Dimer of large and small chains.</text>
</comment>
<comment type="pathway">
    <text evidence="2 8">Amino-acid biosynthesis; L-valine biosynthesis; L-valine from pyruvate: step 1/4.</text>
</comment>
<dbReference type="GO" id="GO:0009099">
    <property type="term" value="P:L-valine biosynthetic process"/>
    <property type="evidence" value="ECO:0007669"/>
    <property type="project" value="UniProtKB-UniRule"/>
</dbReference>
<keyword evidence="6 8" id="KW-0100">Branched-chain amino acid biosynthesis</keyword>
<evidence type="ECO:0000259" key="9">
    <source>
        <dbReference type="PROSITE" id="PS51671"/>
    </source>
</evidence>
<comment type="similarity">
    <text evidence="3 8">Belongs to the acetolactate synthase small subunit family.</text>
</comment>
<dbReference type="InterPro" id="IPR004789">
    <property type="entry name" value="Acetalactate_synth_ssu"/>
</dbReference>
<dbReference type="GO" id="GO:0003984">
    <property type="term" value="F:acetolactate synthase activity"/>
    <property type="evidence" value="ECO:0007669"/>
    <property type="project" value="UniProtKB-UniRule"/>
</dbReference>
<dbReference type="EMBL" id="DYVE01000079">
    <property type="protein sequence ID" value="HJG27620.1"/>
    <property type="molecule type" value="Genomic_DNA"/>
</dbReference>
<evidence type="ECO:0000313" key="10">
    <source>
        <dbReference type="EMBL" id="HJG27620.1"/>
    </source>
</evidence>
<name>A0A921IHS6_9FIRM</name>
<evidence type="ECO:0000256" key="5">
    <source>
        <dbReference type="ARBA" id="ARBA00022605"/>
    </source>
</evidence>
<dbReference type="NCBIfam" id="NF008864">
    <property type="entry name" value="PRK11895.1"/>
    <property type="match status" value="1"/>
</dbReference>
<comment type="pathway">
    <text evidence="1 8">Amino-acid biosynthesis; L-isoleucine biosynthesis; L-isoleucine from 2-oxobutanoate: step 1/4.</text>
</comment>
<feature type="domain" description="ACT" evidence="9">
    <location>
        <begin position="13"/>
        <end position="90"/>
    </location>
</feature>
<dbReference type="NCBIfam" id="TIGR00119">
    <property type="entry name" value="acolac_sm"/>
    <property type="match status" value="1"/>
</dbReference>
<evidence type="ECO:0000256" key="1">
    <source>
        <dbReference type="ARBA" id="ARBA00004974"/>
    </source>
</evidence>
<dbReference type="CDD" id="cd04878">
    <property type="entry name" value="ACT_AHAS"/>
    <property type="match status" value="1"/>
</dbReference>
<dbReference type="AlphaFoldDB" id="A0A921IHS6"/>
<dbReference type="PANTHER" id="PTHR30239:SF0">
    <property type="entry name" value="ACETOLACTATE SYNTHASE SMALL SUBUNIT 1, CHLOROPLASTIC"/>
    <property type="match status" value="1"/>
</dbReference>
<reference evidence="10" key="1">
    <citation type="journal article" date="2021" name="PeerJ">
        <title>Extensive microbial diversity within the chicken gut microbiome revealed by metagenomics and culture.</title>
        <authorList>
            <person name="Gilroy R."/>
            <person name="Ravi A."/>
            <person name="Getino M."/>
            <person name="Pursley I."/>
            <person name="Horton D.L."/>
            <person name="Alikhan N.F."/>
            <person name="Baker D."/>
            <person name="Gharbi K."/>
            <person name="Hall N."/>
            <person name="Watson M."/>
            <person name="Adriaenssens E.M."/>
            <person name="Foster-Nyarko E."/>
            <person name="Jarju S."/>
            <person name="Secka A."/>
            <person name="Antonio M."/>
            <person name="Oren A."/>
            <person name="Chaudhuri R.R."/>
            <person name="La Ragione R."/>
            <person name="Hildebrand F."/>
            <person name="Pallen M.J."/>
        </authorList>
    </citation>
    <scope>NUCLEOTIDE SEQUENCE</scope>
    <source>
        <strain evidence="10">ChiBcec21-2208</strain>
    </source>
</reference>
<protein>
    <recommendedName>
        <fullName evidence="8">Acetolactate synthase small subunit</fullName>
        <shortName evidence="8">AHAS</shortName>
        <shortName evidence="8">ALS</shortName>
        <ecNumber evidence="8">2.2.1.6</ecNumber>
    </recommendedName>
    <alternativeName>
        <fullName evidence="8">Acetohydroxy-acid synthase small subunit</fullName>
    </alternativeName>
</protein>
<dbReference type="InterPro" id="IPR039557">
    <property type="entry name" value="AHAS_ACT"/>
</dbReference>
<evidence type="ECO:0000256" key="8">
    <source>
        <dbReference type="RuleBase" id="RU368092"/>
    </source>
</evidence>
<dbReference type="SUPFAM" id="SSF55021">
    <property type="entry name" value="ACT-like"/>
    <property type="match status" value="2"/>
</dbReference>
<dbReference type="GO" id="GO:0005829">
    <property type="term" value="C:cytosol"/>
    <property type="evidence" value="ECO:0007669"/>
    <property type="project" value="TreeGrafter"/>
</dbReference>
<comment type="catalytic activity">
    <reaction evidence="7 8">
        <text>2 pyruvate + H(+) = (2S)-2-acetolactate + CO2</text>
        <dbReference type="Rhea" id="RHEA:25249"/>
        <dbReference type="ChEBI" id="CHEBI:15361"/>
        <dbReference type="ChEBI" id="CHEBI:15378"/>
        <dbReference type="ChEBI" id="CHEBI:16526"/>
        <dbReference type="ChEBI" id="CHEBI:58476"/>
        <dbReference type="EC" id="2.2.1.6"/>
    </reaction>
</comment>
<dbReference type="InterPro" id="IPR054480">
    <property type="entry name" value="AHAS_small-like_ACT"/>
</dbReference>
<dbReference type="FunFam" id="3.30.70.1150:FF:000001">
    <property type="entry name" value="Acetolactate synthase small subunit"/>
    <property type="match status" value="1"/>
</dbReference>
<comment type="caution">
    <text evidence="10">The sequence shown here is derived from an EMBL/GenBank/DDBJ whole genome shotgun (WGS) entry which is preliminary data.</text>
</comment>
<comment type="function">
    <text evidence="8">Catalyzes the conversion of 2 pyruvate molecules into acetolactate in the first common step of the biosynthetic pathway of the branched-amino acids such as leucine, isoleucine, and valine.</text>
</comment>
<organism evidence="10 11">
    <name type="scientific">Subdoligranulum variabile</name>
    <dbReference type="NCBI Taxonomy" id="214851"/>
    <lineage>
        <taxon>Bacteria</taxon>
        <taxon>Bacillati</taxon>
        <taxon>Bacillota</taxon>
        <taxon>Clostridia</taxon>
        <taxon>Eubacteriales</taxon>
        <taxon>Oscillospiraceae</taxon>
        <taxon>Subdoligranulum</taxon>
    </lineage>
</organism>
<dbReference type="InterPro" id="IPR019455">
    <property type="entry name" value="Acetolactate_synth_ssu_C"/>
</dbReference>
<evidence type="ECO:0000256" key="2">
    <source>
        <dbReference type="ARBA" id="ARBA00005025"/>
    </source>
</evidence>
<accession>A0A921IHS6</accession>
<proteinExistence type="inferred from homology"/>
<dbReference type="PROSITE" id="PS51671">
    <property type="entry name" value="ACT"/>
    <property type="match status" value="1"/>
</dbReference>
<evidence type="ECO:0000256" key="4">
    <source>
        <dbReference type="ARBA" id="ARBA00011744"/>
    </source>
</evidence>